<dbReference type="InterPro" id="IPR008780">
    <property type="entry name" value="Plasmodium_Vir"/>
</dbReference>
<dbReference type="AlphaFoldDB" id="A0A8S4H819"/>
<evidence type="ECO:0000313" key="1">
    <source>
        <dbReference type="EMBL" id="CAG9474551.1"/>
    </source>
</evidence>
<sequence>MPEIKVDTEKFKTQYPFLNKIWTSYDEFNQIIDDLDERTDDYDQLCKVIIEQVHNNEIWYNDICKKLIRNLGTFSSEKSTVKYNSERCKNINSWLYYIIKDYNVHQDAITKIFDESNKIISEGSNKHYCHDYLYKDIYNNPDDIIKLINLEEYMNELLSILKDNNDTNHCLCRKFIFECANIYRDMNKMYCTGQTKKGSPKSGTCSKLQVFNRFFTSYISTQKELKDELPSLYTEENENIPICASDARKQQLEPGQKSELDSSGVDQSSSHKKISISTAIGTMAGIPPFLVLIYKFTPVGTWFRSKNRKSTDVFKNLDEEIEKELYYPRHENANINSSQATYNVAYEQL</sequence>
<evidence type="ECO:0000313" key="2">
    <source>
        <dbReference type="Proteomes" id="UP000779233"/>
    </source>
</evidence>
<dbReference type="Proteomes" id="UP000779233">
    <property type="component" value="Unassembled WGS sequence"/>
</dbReference>
<name>A0A8S4H819_PLAVI</name>
<comment type="caution">
    <text evidence="1">The sequence shown here is derived from an EMBL/GenBank/DDBJ whole genome shotgun (WGS) entry which is preliminary data.</text>
</comment>
<gene>
    <name evidence="1" type="ORF">PVW1_100011900</name>
</gene>
<dbReference type="VEuPathDB" id="PlasmoDB:PVPAM_000029900"/>
<protein>
    <submittedName>
        <fullName evidence="1">(malaria parasite P. vivax) hypothetical protein</fullName>
    </submittedName>
</protein>
<accession>A0A8S4H819</accession>
<proteinExistence type="predicted"/>
<dbReference type="Pfam" id="PF05795">
    <property type="entry name" value="Plasmodium_Vir"/>
    <property type="match status" value="1"/>
</dbReference>
<reference evidence="1" key="1">
    <citation type="submission" date="2021-09" db="EMBL/GenBank/DDBJ databases">
        <authorList>
            <consortium name="Pathogen Informatics"/>
        </authorList>
    </citation>
    <scope>NUCLEOTIDE SEQUENCE</scope>
    <source>
        <strain evidence="1">PvW1</strain>
    </source>
</reference>
<organism evidence="1 2">
    <name type="scientific">Plasmodium vivax</name>
    <name type="common">malaria parasite P. vivax</name>
    <dbReference type="NCBI Taxonomy" id="5855"/>
    <lineage>
        <taxon>Eukaryota</taxon>
        <taxon>Sar</taxon>
        <taxon>Alveolata</taxon>
        <taxon>Apicomplexa</taxon>
        <taxon>Aconoidasida</taxon>
        <taxon>Haemosporida</taxon>
        <taxon>Plasmodiidae</taxon>
        <taxon>Plasmodium</taxon>
        <taxon>Plasmodium (Plasmodium)</taxon>
    </lineage>
</organism>
<dbReference type="EMBL" id="CAJZCX010000005">
    <property type="protein sequence ID" value="CAG9474551.1"/>
    <property type="molecule type" value="Genomic_DNA"/>
</dbReference>